<sequence length="110" mass="10980">MTRFTPALAGAHPAVAVLAPEPAARPADQPLAATPTDAAEFAVLARLSADAVLVAVDGRIVQGNQAALHLLAAPAPERLVGVELASLIHPDDAGQVMPRLSGIAAGSLPA</sequence>
<evidence type="ECO:0000313" key="1">
    <source>
        <dbReference type="EMBL" id="CEJ17495.1"/>
    </source>
</evidence>
<dbReference type="Proteomes" id="UP000053470">
    <property type="component" value="Unassembled WGS sequence"/>
</dbReference>
<evidence type="ECO:0000313" key="2">
    <source>
        <dbReference type="Proteomes" id="UP000053470"/>
    </source>
</evidence>
<keyword evidence="2" id="KW-1185">Reference proteome</keyword>
<reference evidence="1" key="1">
    <citation type="submission" date="2014-11" db="EMBL/GenBank/DDBJ databases">
        <authorList>
            <person name="Genoscope - CEA"/>
        </authorList>
    </citation>
    <scope>NUCLEOTIDE SEQUENCE</scope>
    <source>
        <strain evidence="1">IPO1609</strain>
    </source>
</reference>
<evidence type="ECO:0008006" key="3">
    <source>
        <dbReference type="Google" id="ProtNLM"/>
    </source>
</evidence>
<dbReference type="SUPFAM" id="SSF55785">
    <property type="entry name" value="PYP-like sensor domain (PAS domain)"/>
    <property type="match status" value="1"/>
</dbReference>
<protein>
    <recommendedName>
        <fullName evidence="3">PAS domain-containing protein</fullName>
    </recommendedName>
</protein>
<dbReference type="EMBL" id="LN651281">
    <property type="protein sequence ID" value="CEJ17495.1"/>
    <property type="molecule type" value="Genomic_DNA"/>
</dbReference>
<accession>A0A7U7JER3</accession>
<dbReference type="AlphaFoldDB" id="A0A7U7JER3"/>
<dbReference type="Gene3D" id="3.30.450.20">
    <property type="entry name" value="PAS domain"/>
    <property type="match status" value="1"/>
</dbReference>
<dbReference type="InterPro" id="IPR035965">
    <property type="entry name" value="PAS-like_dom_sf"/>
</dbReference>
<gene>
    <name evidence="1" type="ORF">RSIPO_04193</name>
</gene>
<reference evidence="1" key="2">
    <citation type="submission" date="2022-04" db="EMBL/GenBank/DDBJ databases">
        <title>Genomic draft of R. solanacearum strain IPO1609, a phylotype IIB1/biovar 2/race 3 strain isolated from potato in Europe.</title>
        <authorList>
            <person name="Boucher C."/>
            <person name="Carrere S."/>
            <person name="Dossat C."/>
            <person name="Elbaz M."/>
            <person name="Genin S."/>
            <person name="Gouzy J."/>
            <person name="Prior P."/>
            <person name="Segurens B."/>
            <person name="Wincker P."/>
        </authorList>
    </citation>
    <scope>NUCLEOTIDE SEQUENCE</scope>
    <source>
        <strain evidence="1">IPO1609</strain>
    </source>
</reference>
<proteinExistence type="predicted"/>
<organism evidence="1 2">
    <name type="scientific">Ralstonia solanacearum IPO1609</name>
    <dbReference type="NCBI Taxonomy" id="564066"/>
    <lineage>
        <taxon>Bacteria</taxon>
        <taxon>Pseudomonadati</taxon>
        <taxon>Pseudomonadota</taxon>
        <taxon>Betaproteobacteria</taxon>
        <taxon>Burkholderiales</taxon>
        <taxon>Burkholderiaceae</taxon>
        <taxon>Ralstonia</taxon>
        <taxon>Ralstonia solanacearum species complex</taxon>
    </lineage>
</organism>
<name>A0A7U7JER3_RALSL</name>